<dbReference type="InterPro" id="IPR018502">
    <property type="entry name" value="Annexin_repeat"/>
</dbReference>
<keyword evidence="2" id="KW-0677">Repeat</keyword>
<dbReference type="FunFam" id="1.10.220.10:FF:000004">
    <property type="entry name" value="Annexin"/>
    <property type="match status" value="1"/>
</dbReference>
<evidence type="ECO:0000313" key="5">
    <source>
        <dbReference type="Proteomes" id="UP001054837"/>
    </source>
</evidence>
<dbReference type="PROSITE" id="PS51897">
    <property type="entry name" value="ANNEXIN_2"/>
    <property type="match status" value="1"/>
</dbReference>
<dbReference type="AlphaFoldDB" id="A0AAV4QG30"/>
<sequence length="97" mass="10814">GTISHAENFNAERAAAKLRKAMKGIGECTDERAIIDALVTHTNSQRQEIKRKYKSLYGRDLVEDIQSELGGNFEDLCVALLTPQIVFLADCLYEAVQ</sequence>
<dbReference type="GO" id="GO:0005509">
    <property type="term" value="F:calcium ion binding"/>
    <property type="evidence" value="ECO:0007669"/>
    <property type="project" value="InterPro"/>
</dbReference>
<organism evidence="4 5">
    <name type="scientific">Caerostris darwini</name>
    <dbReference type="NCBI Taxonomy" id="1538125"/>
    <lineage>
        <taxon>Eukaryota</taxon>
        <taxon>Metazoa</taxon>
        <taxon>Ecdysozoa</taxon>
        <taxon>Arthropoda</taxon>
        <taxon>Chelicerata</taxon>
        <taxon>Arachnida</taxon>
        <taxon>Araneae</taxon>
        <taxon>Araneomorphae</taxon>
        <taxon>Entelegynae</taxon>
        <taxon>Araneoidea</taxon>
        <taxon>Araneidae</taxon>
        <taxon>Caerostris</taxon>
    </lineage>
</organism>
<dbReference type="GO" id="GO:0005886">
    <property type="term" value="C:plasma membrane"/>
    <property type="evidence" value="ECO:0007669"/>
    <property type="project" value="TreeGrafter"/>
</dbReference>
<proteinExistence type="inferred from homology"/>
<evidence type="ECO:0000256" key="3">
    <source>
        <dbReference type="ARBA" id="ARBA00023216"/>
    </source>
</evidence>
<evidence type="ECO:0000256" key="2">
    <source>
        <dbReference type="ARBA" id="ARBA00022737"/>
    </source>
</evidence>
<dbReference type="GO" id="GO:0001786">
    <property type="term" value="F:phosphatidylserine binding"/>
    <property type="evidence" value="ECO:0007669"/>
    <property type="project" value="TreeGrafter"/>
</dbReference>
<comment type="caution">
    <text evidence="4">The sequence shown here is derived from an EMBL/GenBank/DDBJ whole genome shotgun (WGS) entry which is preliminary data.</text>
</comment>
<keyword evidence="3" id="KW-0041">Annexin</keyword>
<dbReference type="Gene3D" id="1.10.220.10">
    <property type="entry name" value="Annexin"/>
    <property type="match status" value="1"/>
</dbReference>
<keyword evidence="5" id="KW-1185">Reference proteome</keyword>
<reference evidence="4 5" key="1">
    <citation type="submission" date="2021-06" db="EMBL/GenBank/DDBJ databases">
        <title>Caerostris darwini draft genome.</title>
        <authorList>
            <person name="Kono N."/>
            <person name="Arakawa K."/>
        </authorList>
    </citation>
    <scope>NUCLEOTIDE SEQUENCE [LARGE SCALE GENOMIC DNA]</scope>
</reference>
<dbReference type="SUPFAM" id="SSF47874">
    <property type="entry name" value="Annexin"/>
    <property type="match status" value="1"/>
</dbReference>
<dbReference type="PANTHER" id="PTHR10502:SF102">
    <property type="entry name" value="ANNEXIN B11"/>
    <property type="match status" value="1"/>
</dbReference>
<dbReference type="InterPro" id="IPR037104">
    <property type="entry name" value="Annexin_sf"/>
</dbReference>
<dbReference type="GO" id="GO:0012506">
    <property type="term" value="C:vesicle membrane"/>
    <property type="evidence" value="ECO:0007669"/>
    <property type="project" value="TreeGrafter"/>
</dbReference>
<dbReference type="Pfam" id="PF00191">
    <property type="entry name" value="Annexin"/>
    <property type="match status" value="1"/>
</dbReference>
<protein>
    <recommendedName>
        <fullName evidence="6">Annexin</fullName>
    </recommendedName>
</protein>
<dbReference type="SMART" id="SM00335">
    <property type="entry name" value="ANX"/>
    <property type="match status" value="1"/>
</dbReference>
<gene>
    <name evidence="4" type="ORF">CDAR_457611</name>
</gene>
<dbReference type="PANTHER" id="PTHR10502">
    <property type="entry name" value="ANNEXIN"/>
    <property type="match status" value="1"/>
</dbReference>
<dbReference type="GO" id="GO:0005737">
    <property type="term" value="C:cytoplasm"/>
    <property type="evidence" value="ECO:0007669"/>
    <property type="project" value="TreeGrafter"/>
</dbReference>
<evidence type="ECO:0000313" key="4">
    <source>
        <dbReference type="EMBL" id="GIY07784.1"/>
    </source>
</evidence>
<dbReference type="InterPro" id="IPR001464">
    <property type="entry name" value="Annexin"/>
</dbReference>
<dbReference type="GO" id="GO:0005544">
    <property type="term" value="F:calcium-dependent phospholipid binding"/>
    <property type="evidence" value="ECO:0007669"/>
    <property type="project" value="InterPro"/>
</dbReference>
<dbReference type="Proteomes" id="UP001054837">
    <property type="component" value="Unassembled WGS sequence"/>
</dbReference>
<evidence type="ECO:0008006" key="6">
    <source>
        <dbReference type="Google" id="ProtNLM"/>
    </source>
</evidence>
<dbReference type="GO" id="GO:0005634">
    <property type="term" value="C:nucleus"/>
    <property type="evidence" value="ECO:0007669"/>
    <property type="project" value="TreeGrafter"/>
</dbReference>
<dbReference type="PRINTS" id="PR00196">
    <property type="entry name" value="ANNEXIN"/>
</dbReference>
<name>A0AAV4QG30_9ARAC</name>
<comment type="similarity">
    <text evidence="1">Belongs to the annexin family.</text>
</comment>
<feature type="non-terminal residue" evidence="4">
    <location>
        <position position="97"/>
    </location>
</feature>
<accession>A0AAV4QG30</accession>
<feature type="non-terminal residue" evidence="4">
    <location>
        <position position="1"/>
    </location>
</feature>
<evidence type="ECO:0000256" key="1">
    <source>
        <dbReference type="ARBA" id="ARBA00007831"/>
    </source>
</evidence>
<dbReference type="EMBL" id="BPLQ01004397">
    <property type="protein sequence ID" value="GIY07784.1"/>
    <property type="molecule type" value="Genomic_DNA"/>
</dbReference>